<dbReference type="InterPro" id="IPR050231">
    <property type="entry name" value="Iron_ascorbate_oxido_reductase"/>
</dbReference>
<comment type="pathway">
    <text evidence="2">Alkene biosynthesis; ethylene biosynthesis via 2-oxoglutarate.</text>
</comment>
<comment type="catalytic activity">
    <reaction evidence="10">
        <text>L-arginine + 2-oxoglutarate + O2 = guanidine + L-glutamate 5-semialdehyde + succinate + CO2</text>
        <dbReference type="Rhea" id="RHEA:31535"/>
        <dbReference type="ChEBI" id="CHEBI:15379"/>
        <dbReference type="ChEBI" id="CHEBI:16526"/>
        <dbReference type="ChEBI" id="CHEBI:16810"/>
        <dbReference type="ChEBI" id="CHEBI:30031"/>
        <dbReference type="ChEBI" id="CHEBI:30087"/>
        <dbReference type="ChEBI" id="CHEBI:32682"/>
        <dbReference type="ChEBI" id="CHEBI:58066"/>
        <dbReference type="EC" id="1.14.20.7"/>
    </reaction>
</comment>
<gene>
    <name evidence="13" type="ORF">LVJ82_09000</name>
</gene>
<keyword evidence="14" id="KW-1185">Reference proteome</keyword>
<reference evidence="13 14" key="1">
    <citation type="journal article" date="2022" name="Res Sq">
        <title>Evolution of multicellular longitudinally dividing oral cavity symbionts (Neisseriaceae).</title>
        <authorList>
            <person name="Nyongesa S."/>
            <person name="Weber P."/>
            <person name="Bernet E."/>
            <person name="Pullido F."/>
            <person name="Nieckarz M."/>
            <person name="Delaby M."/>
            <person name="Nieves C."/>
            <person name="Viehboeck T."/>
            <person name="Krause N."/>
            <person name="Rivera-Millot A."/>
            <person name="Nakamura A."/>
            <person name="Vischer N."/>
            <person name="VanNieuwenhze M."/>
            <person name="Brun Y."/>
            <person name="Cava F."/>
            <person name="Bulgheresi S."/>
            <person name="Veyrier F."/>
        </authorList>
    </citation>
    <scope>NUCLEOTIDE SEQUENCE [LARGE SCALE GENOMIC DNA]</scope>
    <source>
        <strain evidence="13 14">SN4</strain>
    </source>
</reference>
<dbReference type="InterPro" id="IPR027443">
    <property type="entry name" value="IPNS-like_sf"/>
</dbReference>
<dbReference type="RefSeq" id="WP_058305146.1">
    <property type="nucleotide sequence ID" value="NZ_CABKVG010000006.1"/>
</dbReference>
<dbReference type="EC" id="1.13.12.19" evidence="4"/>
<dbReference type="Pfam" id="PF14226">
    <property type="entry name" value="DIOX_N"/>
    <property type="match status" value="1"/>
</dbReference>
<evidence type="ECO:0000313" key="14">
    <source>
        <dbReference type="Proteomes" id="UP000832011"/>
    </source>
</evidence>
<dbReference type="EC" id="1.14.20.7" evidence="3"/>
<dbReference type="Gene3D" id="2.60.120.330">
    <property type="entry name" value="B-lactam Antibiotic, Isopenicillin N Synthase, Chain"/>
    <property type="match status" value="1"/>
</dbReference>
<comment type="cofactor">
    <cofactor evidence="1">
        <name>Fe(2+)</name>
        <dbReference type="ChEBI" id="CHEBI:29033"/>
    </cofactor>
</comment>
<comment type="catalytic activity">
    <reaction evidence="9">
        <text>2-oxoglutarate + O2 + 2 H(+) = ethene + 3 CO2 + H2O</text>
        <dbReference type="Rhea" id="RHEA:31523"/>
        <dbReference type="ChEBI" id="CHEBI:15377"/>
        <dbReference type="ChEBI" id="CHEBI:15378"/>
        <dbReference type="ChEBI" id="CHEBI:15379"/>
        <dbReference type="ChEBI" id="CHEBI:16526"/>
        <dbReference type="ChEBI" id="CHEBI:16810"/>
        <dbReference type="ChEBI" id="CHEBI:18153"/>
        <dbReference type="EC" id="1.13.12.19"/>
    </reaction>
</comment>
<evidence type="ECO:0000256" key="8">
    <source>
        <dbReference type="ARBA" id="ARBA00031282"/>
    </source>
</evidence>
<evidence type="ECO:0000256" key="10">
    <source>
        <dbReference type="ARBA" id="ARBA00049359"/>
    </source>
</evidence>
<dbReference type="EMBL" id="CP091511">
    <property type="protein sequence ID" value="UOO91085.1"/>
    <property type="molecule type" value="Genomic_DNA"/>
</dbReference>
<dbReference type="InterPro" id="IPR005123">
    <property type="entry name" value="Oxoglu/Fe-dep_dioxygenase_dom"/>
</dbReference>
<keyword evidence="11" id="KW-0408">Iron</keyword>
<evidence type="ECO:0000256" key="6">
    <source>
        <dbReference type="ARBA" id="ARBA00022666"/>
    </source>
</evidence>
<dbReference type="Proteomes" id="UP000832011">
    <property type="component" value="Chromosome"/>
</dbReference>
<dbReference type="SUPFAM" id="SSF51197">
    <property type="entry name" value="Clavaminate synthase-like"/>
    <property type="match status" value="1"/>
</dbReference>
<dbReference type="PROSITE" id="PS51471">
    <property type="entry name" value="FE2OG_OXY"/>
    <property type="match status" value="1"/>
</dbReference>
<dbReference type="PRINTS" id="PR00682">
    <property type="entry name" value="IPNSYNTHASE"/>
</dbReference>
<keyword evidence="11" id="KW-0479">Metal-binding</keyword>
<evidence type="ECO:0000256" key="9">
    <source>
        <dbReference type="ARBA" id="ARBA00047725"/>
    </source>
</evidence>
<sequence length="339" mass="37837">MQNQLPVINLSRVDDPNQQADFYRELRQTARDIGFFYLVGHGVDIAQIRAMECEARAFFQLSAAQKNALAMEHSPQFRGYTGAKEEITRNQPDNREQIDIGAELPVWENIPDDAPWLHLQGPNLWPQAADLPEFKTTVLAYQQTLRAVAIKLLRAFLVALDQPANALDDLIADPPVHLLKLVRYPASSAAADAQGVGAHKDTDILTLLLQDEVGGLQVETDHGWIDVPPLQDAFVINIGEILELATNGYLRANVHRVVTPQGQQDRYSIAYFLAPHLNSRVPHLNLSTELKQLALGPEADPNNPMFHQLGANSFKSRLRSHVAVSKKYYPQSYAQICQS</sequence>
<feature type="domain" description="Fe2OG dioxygenase" evidence="12">
    <location>
        <begin position="174"/>
        <end position="275"/>
    </location>
</feature>
<evidence type="ECO:0000256" key="11">
    <source>
        <dbReference type="RuleBase" id="RU003682"/>
    </source>
</evidence>
<dbReference type="InterPro" id="IPR044861">
    <property type="entry name" value="IPNS-like_FE2OG_OXY"/>
</dbReference>
<evidence type="ECO:0000256" key="1">
    <source>
        <dbReference type="ARBA" id="ARBA00001954"/>
    </source>
</evidence>
<keyword evidence="6" id="KW-0266">Ethylene biosynthesis</keyword>
<dbReference type="Pfam" id="PF03171">
    <property type="entry name" value="2OG-FeII_Oxy"/>
    <property type="match status" value="1"/>
</dbReference>
<protein>
    <recommendedName>
        <fullName evidence="5">2-oxoglutarate-dependent ethylene/succinate-forming enzyme</fullName>
        <ecNumber evidence="4">1.13.12.19</ecNumber>
        <ecNumber evidence="3">1.14.20.7</ecNumber>
    </recommendedName>
    <alternativeName>
        <fullName evidence="7">2-oxoglutarate dioxygenase (ethylene-forming)</fullName>
    </alternativeName>
    <alternativeName>
        <fullName evidence="8">2-oxoglutarate/L-arginine monooxygenase/decarboxylase (succinate-forming)</fullName>
    </alternativeName>
</protein>
<evidence type="ECO:0000256" key="5">
    <source>
        <dbReference type="ARBA" id="ARBA00019045"/>
    </source>
</evidence>
<evidence type="ECO:0000256" key="2">
    <source>
        <dbReference type="ARBA" id="ARBA00004767"/>
    </source>
</evidence>
<evidence type="ECO:0000256" key="4">
    <source>
        <dbReference type="ARBA" id="ARBA00012531"/>
    </source>
</evidence>
<proteinExistence type="inferred from homology"/>
<evidence type="ECO:0000256" key="7">
    <source>
        <dbReference type="ARBA" id="ARBA00031011"/>
    </source>
</evidence>
<evidence type="ECO:0000313" key="13">
    <source>
        <dbReference type="EMBL" id="UOO91085.1"/>
    </source>
</evidence>
<name>A0ABY4E6S6_9NEIS</name>
<evidence type="ECO:0000259" key="12">
    <source>
        <dbReference type="PROSITE" id="PS51471"/>
    </source>
</evidence>
<dbReference type="InterPro" id="IPR026992">
    <property type="entry name" value="DIOX_N"/>
</dbReference>
<keyword evidence="11" id="KW-0560">Oxidoreductase</keyword>
<accession>A0ABY4E6S6</accession>
<dbReference type="PANTHER" id="PTHR47990">
    <property type="entry name" value="2-OXOGLUTARATE (2OG) AND FE(II)-DEPENDENT OXYGENASE SUPERFAMILY PROTEIN-RELATED"/>
    <property type="match status" value="1"/>
</dbReference>
<comment type="similarity">
    <text evidence="11">Belongs to the iron/ascorbate-dependent oxidoreductase family.</text>
</comment>
<organism evidence="13 14">
    <name type="scientific">Vitreoscilla massiliensis</name>
    <dbReference type="NCBI Taxonomy" id="1689272"/>
    <lineage>
        <taxon>Bacteria</taxon>
        <taxon>Pseudomonadati</taxon>
        <taxon>Pseudomonadota</taxon>
        <taxon>Betaproteobacteria</taxon>
        <taxon>Neisseriales</taxon>
        <taxon>Neisseriaceae</taxon>
        <taxon>Vitreoscilla</taxon>
    </lineage>
</organism>
<evidence type="ECO:0000256" key="3">
    <source>
        <dbReference type="ARBA" id="ARBA00012293"/>
    </source>
</evidence>